<evidence type="ECO:0000256" key="9">
    <source>
        <dbReference type="ARBA" id="ARBA00023310"/>
    </source>
</evidence>
<dbReference type="InterPro" id="IPR050059">
    <property type="entry name" value="ATP_synthase_B_chain"/>
</dbReference>
<feature type="coiled-coil region" evidence="15">
    <location>
        <begin position="78"/>
        <end position="156"/>
    </location>
</feature>
<evidence type="ECO:0000256" key="5">
    <source>
        <dbReference type="ARBA" id="ARBA00022781"/>
    </source>
</evidence>
<dbReference type="PATRIC" id="fig|1123269.5.peg.62"/>
<keyword evidence="2 13" id="KW-0813">Transport</keyword>
<evidence type="ECO:0000256" key="12">
    <source>
        <dbReference type="ARBA" id="ARBA00037847"/>
    </source>
</evidence>
<name>W0A1M3_9SPHN</name>
<evidence type="ECO:0000256" key="2">
    <source>
        <dbReference type="ARBA" id="ARBA00022448"/>
    </source>
</evidence>
<sequence>MAETLSPGSAEVAANLSHADTAEGLHSGTEAHGGAHAEPSALGLSPSAWVALSMTVFILILLWKRVPALFARGLDGRIAAIRSQLDEAKALRAEAEALRAEYDAKLKAAEAEAASMRAHAEAEARQILVDAEAAAQDLTQRRAKMAEDKIAAAERAAISDVRAKAASAAAAAAAALIAAKHDAGADRALVDQTIAGIGTRLN</sequence>
<proteinExistence type="inferred from homology"/>
<organism evidence="16 17">
    <name type="scientific">Sphingomonas sanxanigenens DSM 19645 = NX02</name>
    <dbReference type="NCBI Taxonomy" id="1123269"/>
    <lineage>
        <taxon>Bacteria</taxon>
        <taxon>Pseudomonadati</taxon>
        <taxon>Pseudomonadota</taxon>
        <taxon>Alphaproteobacteria</taxon>
        <taxon>Sphingomonadales</taxon>
        <taxon>Sphingomonadaceae</taxon>
        <taxon>Sphingomonas</taxon>
    </lineage>
</organism>
<feature type="transmembrane region" description="Helical" evidence="13">
    <location>
        <begin position="46"/>
        <end position="63"/>
    </location>
</feature>
<dbReference type="STRING" id="1123269.NX02_00325"/>
<evidence type="ECO:0000256" key="3">
    <source>
        <dbReference type="ARBA" id="ARBA00022547"/>
    </source>
</evidence>
<dbReference type="CDD" id="cd06503">
    <property type="entry name" value="ATP-synt_Fo_b"/>
    <property type="match status" value="1"/>
</dbReference>
<dbReference type="EMBL" id="CP006644">
    <property type="protein sequence ID" value="AHE51834.1"/>
    <property type="molecule type" value="Genomic_DNA"/>
</dbReference>
<keyword evidence="8 13" id="KW-0472">Membrane</keyword>
<gene>
    <name evidence="13" type="primary">atpF</name>
    <name evidence="16" type="ORF">NX02_00325</name>
</gene>
<evidence type="ECO:0000256" key="13">
    <source>
        <dbReference type="HAMAP-Rule" id="MF_01398"/>
    </source>
</evidence>
<dbReference type="RefSeq" id="WP_025290221.1">
    <property type="nucleotide sequence ID" value="NZ_CP006644.1"/>
</dbReference>
<protein>
    <recommendedName>
        <fullName evidence="13">ATP synthase subunit b</fullName>
    </recommendedName>
    <alternativeName>
        <fullName evidence="13">ATP synthase F(0) sector subunit b</fullName>
    </alternativeName>
    <alternativeName>
        <fullName evidence="13">ATPase subunit I</fullName>
    </alternativeName>
    <alternativeName>
        <fullName evidence="13">F-type ATPase subunit b</fullName>
        <shortName evidence="13">F-ATPase subunit b</shortName>
    </alternativeName>
</protein>
<dbReference type="KEGG" id="ssan:NX02_00325"/>
<dbReference type="HAMAP" id="MF_01398">
    <property type="entry name" value="ATP_synth_b_bprime"/>
    <property type="match status" value="1"/>
</dbReference>
<evidence type="ECO:0000256" key="8">
    <source>
        <dbReference type="ARBA" id="ARBA00023136"/>
    </source>
</evidence>
<comment type="subcellular location">
    <subcellularLocation>
        <location evidence="13">Cell membrane</location>
        <topology evidence="13">Single-pass membrane protein</topology>
    </subcellularLocation>
    <subcellularLocation>
        <location evidence="12">Endomembrane system</location>
        <topology evidence="12">Single-pass membrane protein</topology>
    </subcellularLocation>
</comment>
<dbReference type="GO" id="GO:0012505">
    <property type="term" value="C:endomembrane system"/>
    <property type="evidence" value="ECO:0007669"/>
    <property type="project" value="UniProtKB-SubCell"/>
</dbReference>
<evidence type="ECO:0000256" key="10">
    <source>
        <dbReference type="ARBA" id="ARBA00025198"/>
    </source>
</evidence>
<evidence type="ECO:0000256" key="15">
    <source>
        <dbReference type="SAM" id="Coils"/>
    </source>
</evidence>
<comment type="similarity">
    <text evidence="1 13 14">Belongs to the ATPase B chain family.</text>
</comment>
<keyword evidence="6 13" id="KW-1133">Transmembrane helix</keyword>
<accession>W0A1M3</accession>
<dbReference type="GO" id="GO:0005886">
    <property type="term" value="C:plasma membrane"/>
    <property type="evidence" value="ECO:0007669"/>
    <property type="project" value="UniProtKB-SubCell"/>
</dbReference>
<dbReference type="GO" id="GO:0046933">
    <property type="term" value="F:proton-transporting ATP synthase activity, rotational mechanism"/>
    <property type="evidence" value="ECO:0007669"/>
    <property type="project" value="UniProtKB-UniRule"/>
</dbReference>
<dbReference type="GO" id="GO:0046961">
    <property type="term" value="F:proton-transporting ATPase activity, rotational mechanism"/>
    <property type="evidence" value="ECO:0007669"/>
    <property type="project" value="TreeGrafter"/>
</dbReference>
<dbReference type="HOGENOM" id="CLU_079215_6_0_5"/>
<keyword evidence="13" id="KW-1003">Cell membrane</keyword>
<dbReference type="OrthoDB" id="7391503at2"/>
<keyword evidence="7 13" id="KW-0406">Ion transport</keyword>
<dbReference type="GO" id="GO:0045259">
    <property type="term" value="C:proton-transporting ATP synthase complex"/>
    <property type="evidence" value="ECO:0007669"/>
    <property type="project" value="UniProtKB-KW"/>
</dbReference>
<keyword evidence="4 13" id="KW-0812">Transmembrane</keyword>
<dbReference type="PANTHER" id="PTHR33445:SF1">
    <property type="entry name" value="ATP SYNTHASE SUBUNIT B"/>
    <property type="match status" value="1"/>
</dbReference>
<keyword evidence="5 13" id="KW-0375">Hydrogen ion transport</keyword>
<comment type="function">
    <text evidence="10 13">F(1)F(0) ATP synthase produces ATP from ADP in the presence of a proton or sodium gradient. F-type ATPases consist of two structural domains, F(1) containing the extramembraneous catalytic core and F(0) containing the membrane proton channel, linked together by a central stalk and a peripheral stalk. During catalysis, ATP synthesis in the catalytic domain of F(1) is coupled via a rotary mechanism of the central stalk subunits to proton translocation.</text>
</comment>
<dbReference type="Proteomes" id="UP000018851">
    <property type="component" value="Chromosome"/>
</dbReference>
<evidence type="ECO:0000313" key="16">
    <source>
        <dbReference type="EMBL" id="AHE51834.1"/>
    </source>
</evidence>
<keyword evidence="3 13" id="KW-0138">CF(0)</keyword>
<evidence type="ECO:0000256" key="14">
    <source>
        <dbReference type="RuleBase" id="RU003848"/>
    </source>
</evidence>
<comment type="subunit">
    <text evidence="13">F-type ATPases have 2 components, F(1) - the catalytic core - and F(0) - the membrane proton channel. F(1) has five subunits: alpha(3), beta(3), gamma(1), delta(1), epsilon(1). F(0) has three main subunits: a(1), b(2) and c(10-14). The alpha and beta chains form an alternating ring which encloses part of the gamma chain. F(1) is attached to F(0) by a central stalk formed by the gamma and epsilon chains, while a peripheral stalk is formed by the delta and b chains.</text>
</comment>
<dbReference type="InterPro" id="IPR002146">
    <property type="entry name" value="ATP_synth_b/b'su_bac/chlpt"/>
</dbReference>
<evidence type="ECO:0000256" key="11">
    <source>
        <dbReference type="ARBA" id="ARBA00025614"/>
    </source>
</evidence>
<dbReference type="Pfam" id="PF00430">
    <property type="entry name" value="ATP-synt_B"/>
    <property type="match status" value="1"/>
</dbReference>
<evidence type="ECO:0000256" key="4">
    <source>
        <dbReference type="ARBA" id="ARBA00022692"/>
    </source>
</evidence>
<evidence type="ECO:0000256" key="6">
    <source>
        <dbReference type="ARBA" id="ARBA00022989"/>
    </source>
</evidence>
<keyword evidence="15" id="KW-0175">Coiled coil</keyword>
<dbReference type="eggNOG" id="COG0711">
    <property type="taxonomic scope" value="Bacteria"/>
</dbReference>
<keyword evidence="9 13" id="KW-0066">ATP synthesis</keyword>
<evidence type="ECO:0000313" key="17">
    <source>
        <dbReference type="Proteomes" id="UP000018851"/>
    </source>
</evidence>
<dbReference type="PANTHER" id="PTHR33445">
    <property type="entry name" value="ATP SYNTHASE SUBUNIT B', CHLOROPLASTIC"/>
    <property type="match status" value="1"/>
</dbReference>
<dbReference type="AlphaFoldDB" id="W0A1M3"/>
<comment type="function">
    <text evidence="11">Component of the F(0) channel, it forms part of the peripheral stalk, linking F(1) to F(0). The b'-subunit is a diverged and duplicated form of b found in plants and photosynthetic bacteria.</text>
</comment>
<evidence type="ECO:0000256" key="7">
    <source>
        <dbReference type="ARBA" id="ARBA00023065"/>
    </source>
</evidence>
<evidence type="ECO:0000256" key="1">
    <source>
        <dbReference type="ARBA" id="ARBA00005513"/>
    </source>
</evidence>
<reference evidence="16 17" key="1">
    <citation type="submission" date="2013-07" db="EMBL/GenBank/DDBJ databases">
        <title>Completed genome of Sphingomonas sanxanigenens NX02.</title>
        <authorList>
            <person name="Ma T."/>
            <person name="Huang H."/>
            <person name="Wu M."/>
            <person name="Li X."/>
            <person name="Li G."/>
        </authorList>
    </citation>
    <scope>NUCLEOTIDE SEQUENCE [LARGE SCALE GENOMIC DNA]</scope>
    <source>
        <strain evidence="16 17">NX02</strain>
    </source>
</reference>
<keyword evidence="17" id="KW-1185">Reference proteome</keyword>